<sequence length="772" mass="83767">MIKPSVPKIGRSMHRADAAAKVSGAEKYAIDWYGEDLLWAGVKRAGIPHGRLRCVETEEARKLPGVLAVLTGKDVPGTNRQGIVHKDQPVLCDEKVRHCGDAVALVVAEDREIVRKAISLIQVEFEPIPGIFGIDDALRPDAPLVHEQHPEGNILLKAEIRMGEAEKAMAECDAIIEETFEVPMVSHAFLEPENGVAWQESDGRTVLVVSTQAPFRDRWEISHALGISMDRIRVIAPYLGGGFGGKDGATVQCLLALAAQHTGGRPVKMVWSREESFAAGYKRHAARMFYRLGARRDGRLHALQCRLYYDTGAYAHLGGEVMALGMEHAGGPYRIPHTLIEGWCLYTNNPIAGAMRGFGVAQVSFAFERMMNLLAEKLNLDPLDLRIQNALREGDKNCCGVTMTQSTGIASCLEKIQQHPLWQKRKEWKSRTGPFRKRGVGVAAVFNAMGYGRGLPDSAIAKVEITPEGRIRIYSGVCDMGQGNATAFAQIAGQILCQEDAAIELLQPDTDRSLPSGSASASRTTYTYGNALIKACEELRKRIIGWAALMLLADTMEDLDLHPGRVRHIKTGKEIPLQDIAAMMTDEVRVCISQFIMPVAKDALDTGKAFSIGFPHLLFSYGAHLACVEVDELTGAIDVKGYAAATDAGRVLNPQVYEQQVHGAIAQGIGYALSEELRVKEGRILTPDFATYIIPGALDVPEIVSLTAETYESSGPYGMKGLGEVGTNGPLPAIANALADACDLSMTCAPLTPERVLRAMKEKKKSGGGNPP</sequence>
<evidence type="ECO:0000313" key="2">
    <source>
        <dbReference type="EMBL" id="SEM57370.1"/>
    </source>
</evidence>
<dbReference type="Pfam" id="PF01315">
    <property type="entry name" value="Ald_Xan_dh_C"/>
    <property type="match status" value="1"/>
</dbReference>
<accession>A0A1H7ZG51</accession>
<reference evidence="2 3" key="1">
    <citation type="submission" date="2016-10" db="EMBL/GenBank/DDBJ databases">
        <authorList>
            <person name="de Groot N.N."/>
        </authorList>
    </citation>
    <scope>NUCLEOTIDE SEQUENCE [LARGE SCALE GENOMIC DNA]</scope>
    <source>
        <strain evidence="2 3">DSM 8423</strain>
    </source>
</reference>
<dbReference type="InterPro" id="IPR000674">
    <property type="entry name" value="Ald_Oxase/Xan_DH_a/b"/>
</dbReference>
<dbReference type="AlphaFoldDB" id="A0A1H7ZG51"/>
<dbReference type="InterPro" id="IPR016208">
    <property type="entry name" value="Ald_Oxase/xanthine_DH-like"/>
</dbReference>
<dbReference type="InterPro" id="IPR008274">
    <property type="entry name" value="AldOxase/xan_DH_MoCoBD1"/>
</dbReference>
<organism evidence="2 3">
    <name type="scientific">Syntrophus gentianae</name>
    <dbReference type="NCBI Taxonomy" id="43775"/>
    <lineage>
        <taxon>Bacteria</taxon>
        <taxon>Pseudomonadati</taxon>
        <taxon>Thermodesulfobacteriota</taxon>
        <taxon>Syntrophia</taxon>
        <taxon>Syntrophales</taxon>
        <taxon>Syntrophaceae</taxon>
        <taxon>Syntrophus</taxon>
    </lineage>
</organism>
<name>A0A1H7ZG51_9BACT</name>
<evidence type="ECO:0000313" key="3">
    <source>
        <dbReference type="Proteomes" id="UP000198744"/>
    </source>
</evidence>
<dbReference type="EMBL" id="FOBS01000023">
    <property type="protein sequence ID" value="SEM57370.1"/>
    <property type="molecule type" value="Genomic_DNA"/>
</dbReference>
<proteinExistence type="predicted"/>
<dbReference type="Pfam" id="PF20256">
    <property type="entry name" value="MoCoBD_2"/>
    <property type="match status" value="1"/>
</dbReference>
<protein>
    <submittedName>
        <fullName evidence="2">CO or xanthine dehydrogenase, Mo-binding subunit</fullName>
    </submittedName>
</protein>
<dbReference type="OrthoDB" id="9775084at2"/>
<dbReference type="Pfam" id="PF02738">
    <property type="entry name" value="MoCoBD_1"/>
    <property type="match status" value="1"/>
</dbReference>
<dbReference type="SMART" id="SM01008">
    <property type="entry name" value="Ald_Xan_dh_C"/>
    <property type="match status" value="1"/>
</dbReference>
<dbReference type="SUPFAM" id="SSF54665">
    <property type="entry name" value="CO dehydrogenase molybdoprotein N-domain-like"/>
    <property type="match status" value="1"/>
</dbReference>
<dbReference type="InterPro" id="IPR036856">
    <property type="entry name" value="Ald_Oxase/Xan_DH_a/b_sf"/>
</dbReference>
<dbReference type="Gene3D" id="3.90.1170.50">
    <property type="entry name" value="Aldehyde oxidase/xanthine dehydrogenase, a/b hammerhead"/>
    <property type="match status" value="1"/>
</dbReference>
<dbReference type="PANTHER" id="PTHR11908:SF157">
    <property type="entry name" value="XANTHINE DEHYDROGENASE SUBUNIT D-RELATED"/>
    <property type="match status" value="1"/>
</dbReference>
<dbReference type="Gene3D" id="3.30.365.10">
    <property type="entry name" value="Aldehyde oxidase/xanthine dehydrogenase, molybdopterin binding domain"/>
    <property type="match status" value="4"/>
</dbReference>
<evidence type="ECO:0000259" key="1">
    <source>
        <dbReference type="SMART" id="SM01008"/>
    </source>
</evidence>
<dbReference type="STRING" id="43775.SAMN04489760_12327"/>
<gene>
    <name evidence="2" type="ORF">SAMN04489760_12327</name>
</gene>
<dbReference type="SUPFAM" id="SSF56003">
    <property type="entry name" value="Molybdenum cofactor-binding domain"/>
    <property type="match status" value="1"/>
</dbReference>
<keyword evidence="3" id="KW-1185">Reference proteome</keyword>
<feature type="domain" description="Aldehyde oxidase/xanthine dehydrogenase a/b hammerhead" evidence="1">
    <location>
        <begin position="23"/>
        <end position="129"/>
    </location>
</feature>
<dbReference type="PANTHER" id="PTHR11908">
    <property type="entry name" value="XANTHINE DEHYDROGENASE"/>
    <property type="match status" value="1"/>
</dbReference>
<dbReference type="GO" id="GO:0016491">
    <property type="term" value="F:oxidoreductase activity"/>
    <property type="evidence" value="ECO:0007669"/>
    <property type="project" value="InterPro"/>
</dbReference>
<dbReference type="InterPro" id="IPR046867">
    <property type="entry name" value="AldOxase/xan_DH_MoCoBD2"/>
</dbReference>
<dbReference type="GO" id="GO:0005506">
    <property type="term" value="F:iron ion binding"/>
    <property type="evidence" value="ECO:0007669"/>
    <property type="project" value="InterPro"/>
</dbReference>
<dbReference type="RefSeq" id="WP_093884219.1">
    <property type="nucleotide sequence ID" value="NZ_FOBS01000023.1"/>
</dbReference>
<dbReference type="Proteomes" id="UP000198744">
    <property type="component" value="Unassembled WGS sequence"/>
</dbReference>
<dbReference type="InterPro" id="IPR037165">
    <property type="entry name" value="AldOxase/xan_DH_Mopterin-bd_sf"/>
</dbReference>